<gene>
    <name evidence="2" type="ORF">C7H08_15555</name>
</gene>
<proteinExistence type="predicted"/>
<dbReference type="Proteomes" id="UP000238385">
    <property type="component" value="Unassembled WGS sequence"/>
</dbReference>
<protein>
    <submittedName>
        <fullName evidence="2">Uncharacterized protein</fullName>
    </submittedName>
</protein>
<evidence type="ECO:0000313" key="2">
    <source>
        <dbReference type="EMBL" id="PSF06516.1"/>
    </source>
</evidence>
<dbReference type="RefSeq" id="WP_106673147.1">
    <property type="nucleotide sequence ID" value="NZ_BMFE01000002.1"/>
</dbReference>
<keyword evidence="3" id="KW-1185">Reference proteome</keyword>
<evidence type="ECO:0000256" key="1">
    <source>
        <dbReference type="SAM" id="SignalP"/>
    </source>
</evidence>
<keyword evidence="1" id="KW-0732">Signal</keyword>
<accession>A0A2T1K8Q6</accession>
<dbReference type="AlphaFoldDB" id="A0A2T1K8Q6"/>
<name>A0A2T1K8Q6_9GAMM</name>
<sequence length="107" mass="12033">MSRWFIIGFLAICGAGGNALAGDSMHKIRSTDIIRVEAASNKRDTYVTLRVHNSVPLKYWVNCDYYDHSSQIIASTNHVLLERVPTWRVKAKANNIYFALCYVPGGN</sequence>
<dbReference type="EMBL" id="PXNN01000017">
    <property type="protein sequence ID" value="PSF06516.1"/>
    <property type="molecule type" value="Genomic_DNA"/>
</dbReference>
<reference evidence="2 3" key="1">
    <citation type="submission" date="2018-03" db="EMBL/GenBank/DDBJ databases">
        <title>Marinobacter brunus sp. nov., a marine bacterium of Gamma-proteobacteria isolated from the surface seawater of the South China Sea.</title>
        <authorList>
            <person name="Cheng H."/>
            <person name="Wu Y.-H."/>
            <person name="Xamxidin M."/>
            <person name="Xu X.-W."/>
        </authorList>
    </citation>
    <scope>NUCLEOTIDE SEQUENCE [LARGE SCALE GENOMIC DNA]</scope>
    <source>
        <strain evidence="2 3">JCM 30472</strain>
    </source>
</reference>
<feature type="signal peptide" evidence="1">
    <location>
        <begin position="1"/>
        <end position="21"/>
    </location>
</feature>
<evidence type="ECO:0000313" key="3">
    <source>
        <dbReference type="Proteomes" id="UP000238385"/>
    </source>
</evidence>
<comment type="caution">
    <text evidence="2">The sequence shown here is derived from an EMBL/GenBank/DDBJ whole genome shotgun (WGS) entry which is preliminary data.</text>
</comment>
<feature type="chain" id="PRO_5015505389" evidence="1">
    <location>
        <begin position="22"/>
        <end position="107"/>
    </location>
</feature>
<organism evidence="2 3">
    <name type="scientific">Marinobacter halophilus</name>
    <dbReference type="NCBI Taxonomy" id="1323740"/>
    <lineage>
        <taxon>Bacteria</taxon>
        <taxon>Pseudomonadati</taxon>
        <taxon>Pseudomonadota</taxon>
        <taxon>Gammaproteobacteria</taxon>
        <taxon>Pseudomonadales</taxon>
        <taxon>Marinobacteraceae</taxon>
        <taxon>Marinobacter</taxon>
    </lineage>
</organism>